<dbReference type="Pfam" id="PF24883">
    <property type="entry name" value="NPHP3_N"/>
    <property type="match status" value="1"/>
</dbReference>
<reference evidence="5" key="1">
    <citation type="submission" date="2023-06" db="EMBL/GenBank/DDBJ databases">
        <title>Genome-scale phylogeny and comparative genomics of the fungal order Sordariales.</title>
        <authorList>
            <consortium name="Lawrence Berkeley National Laboratory"/>
            <person name="Hensen N."/>
            <person name="Bonometti L."/>
            <person name="Westerberg I."/>
            <person name="Brannstrom I.O."/>
            <person name="Guillou S."/>
            <person name="Cros-Aarteil S."/>
            <person name="Calhoun S."/>
            <person name="Haridas S."/>
            <person name="Kuo A."/>
            <person name="Mondo S."/>
            <person name="Pangilinan J."/>
            <person name="Riley R."/>
            <person name="LaButti K."/>
            <person name="Andreopoulos B."/>
            <person name="Lipzen A."/>
            <person name="Chen C."/>
            <person name="Yanf M."/>
            <person name="Daum C."/>
            <person name="Ng V."/>
            <person name="Clum A."/>
            <person name="Steindorff A."/>
            <person name="Ohm R."/>
            <person name="Martin F."/>
            <person name="Silar P."/>
            <person name="Natvig D."/>
            <person name="Lalanne C."/>
            <person name="Gautier V."/>
            <person name="Ament-velasquez S.L."/>
            <person name="Kruys A."/>
            <person name="Hutchinson M.I."/>
            <person name="Powell A.J."/>
            <person name="Barry K."/>
            <person name="Miller A.N."/>
            <person name="Grigoriev I.V."/>
            <person name="Debuchy R."/>
            <person name="Gladieux P."/>
            <person name="Thoren M.H."/>
            <person name="Johannesson H."/>
        </authorList>
    </citation>
    <scope>NUCLEOTIDE SEQUENCE</scope>
    <source>
        <strain evidence="5">SMH2392-1A</strain>
    </source>
</reference>
<keyword evidence="3" id="KW-0732">Signal</keyword>
<name>A0AA40A0G7_9PEZI</name>
<evidence type="ECO:0000259" key="4">
    <source>
        <dbReference type="Pfam" id="PF24883"/>
    </source>
</evidence>
<organism evidence="5 6">
    <name type="scientific">Lasiosphaeria miniovina</name>
    <dbReference type="NCBI Taxonomy" id="1954250"/>
    <lineage>
        <taxon>Eukaryota</taxon>
        <taxon>Fungi</taxon>
        <taxon>Dikarya</taxon>
        <taxon>Ascomycota</taxon>
        <taxon>Pezizomycotina</taxon>
        <taxon>Sordariomycetes</taxon>
        <taxon>Sordariomycetidae</taxon>
        <taxon>Sordariales</taxon>
        <taxon>Lasiosphaeriaceae</taxon>
        <taxon>Lasiosphaeria</taxon>
    </lineage>
</organism>
<evidence type="ECO:0000256" key="2">
    <source>
        <dbReference type="SAM" id="Coils"/>
    </source>
</evidence>
<dbReference type="SUPFAM" id="SSF52540">
    <property type="entry name" value="P-loop containing nucleoside triphosphate hydrolases"/>
    <property type="match status" value="1"/>
</dbReference>
<proteinExistence type="predicted"/>
<dbReference type="PANTHER" id="PTHR10039">
    <property type="entry name" value="AMELOGENIN"/>
    <property type="match status" value="1"/>
</dbReference>
<dbReference type="PANTHER" id="PTHR10039:SF5">
    <property type="entry name" value="NACHT DOMAIN-CONTAINING PROTEIN"/>
    <property type="match status" value="1"/>
</dbReference>
<protein>
    <recommendedName>
        <fullName evidence="4">Nephrocystin 3-like N-terminal domain-containing protein</fullName>
    </recommendedName>
</protein>
<accession>A0AA40A0G7</accession>
<feature type="signal peptide" evidence="3">
    <location>
        <begin position="1"/>
        <end position="22"/>
    </location>
</feature>
<sequence>MDPFAAVSFAATILAFVDFSWGLAKGTYEVYQSATGQTIENVHINDVISDLRSVSEDLDGTPSGDSKHEKALRRLAAECSELSAELMALLKKLKRSEKKNSVWGSLRVKWASIRKAADVESILDRLREYRSEIMLRLGLMLNDQQSSIKVQLDQIRKEASDLNTVTGSQLDALRSDILEAIQQNPADPGKDTLRGVHRLIVELISLTKGINIQHEILKQLDFKSRYSREDTIHDAHSGTFEWMLEESVEGDDGCCPDDGESVFMSWLHYGSHIFHISGKAGSGKSTLMKFLYNDARTKLALMEWAGRKKLVTAHFYFWRSAQDELQMSLDGLYRSILFEVLCQCPDLIVQVFPQQWDAMAHQGTTQPSNHMAASAVKRAFELLAAKASNPTHRFCLFIDGLDEYHGDSAAHWELARHLQAWTRQADIKMAISARPHTEFLVTFAGPPNTVIHLHTLTRDDIYRFSLEMFAKDANTATISADSCEDLARRIVDKAEGVFLWAWLTVRLLLDSLGRRDKLDVLMRRLDGVPEGLD</sequence>
<evidence type="ECO:0000313" key="5">
    <source>
        <dbReference type="EMBL" id="KAK0707041.1"/>
    </source>
</evidence>
<dbReference type="GeneID" id="85319429"/>
<dbReference type="EMBL" id="JAUIRO010000007">
    <property type="protein sequence ID" value="KAK0707041.1"/>
    <property type="molecule type" value="Genomic_DNA"/>
</dbReference>
<keyword evidence="2" id="KW-0175">Coiled coil</keyword>
<dbReference type="RefSeq" id="XP_060292135.1">
    <property type="nucleotide sequence ID" value="XM_060436159.1"/>
</dbReference>
<dbReference type="Proteomes" id="UP001172101">
    <property type="component" value="Unassembled WGS sequence"/>
</dbReference>
<keyword evidence="1" id="KW-0677">Repeat</keyword>
<feature type="non-terminal residue" evidence="5">
    <location>
        <position position="533"/>
    </location>
</feature>
<dbReference type="Gene3D" id="3.40.50.300">
    <property type="entry name" value="P-loop containing nucleotide triphosphate hydrolases"/>
    <property type="match status" value="1"/>
</dbReference>
<gene>
    <name evidence="5" type="ORF">B0T26DRAFT_625123</name>
</gene>
<evidence type="ECO:0000256" key="3">
    <source>
        <dbReference type="SAM" id="SignalP"/>
    </source>
</evidence>
<feature type="domain" description="Nephrocystin 3-like N-terminal" evidence="4">
    <location>
        <begin position="261"/>
        <end position="434"/>
    </location>
</feature>
<evidence type="ECO:0000256" key="1">
    <source>
        <dbReference type="ARBA" id="ARBA00022737"/>
    </source>
</evidence>
<dbReference type="AlphaFoldDB" id="A0AA40A0G7"/>
<dbReference type="InterPro" id="IPR027417">
    <property type="entry name" value="P-loop_NTPase"/>
</dbReference>
<feature type="coiled-coil region" evidence="2">
    <location>
        <begin position="72"/>
        <end position="99"/>
    </location>
</feature>
<feature type="chain" id="PRO_5041313411" description="Nephrocystin 3-like N-terminal domain-containing protein" evidence="3">
    <location>
        <begin position="23"/>
        <end position="533"/>
    </location>
</feature>
<keyword evidence="6" id="KW-1185">Reference proteome</keyword>
<dbReference type="InterPro" id="IPR056884">
    <property type="entry name" value="NPHP3-like_N"/>
</dbReference>
<evidence type="ECO:0000313" key="6">
    <source>
        <dbReference type="Proteomes" id="UP001172101"/>
    </source>
</evidence>
<comment type="caution">
    <text evidence="5">The sequence shown here is derived from an EMBL/GenBank/DDBJ whole genome shotgun (WGS) entry which is preliminary data.</text>
</comment>